<gene>
    <name evidence="1" type="ORF">RCC_11084</name>
</gene>
<dbReference type="GeneID" id="35606116"/>
<dbReference type="AlphaFoldDB" id="A0A2D3VH41"/>
<keyword evidence="2" id="KW-1185">Reference proteome</keyword>
<dbReference type="Proteomes" id="UP000225277">
    <property type="component" value="Unassembled WGS sequence"/>
</dbReference>
<evidence type="ECO:0000313" key="1">
    <source>
        <dbReference type="EMBL" id="CZT25355.1"/>
    </source>
</evidence>
<accession>A0A2D3VH41</accession>
<evidence type="ECO:0000313" key="2">
    <source>
        <dbReference type="Proteomes" id="UP000225277"/>
    </source>
</evidence>
<dbReference type="RefSeq" id="XP_023632078.1">
    <property type="nucleotide sequence ID" value="XM_023776310.1"/>
</dbReference>
<proteinExistence type="predicted"/>
<reference evidence="1 2" key="1">
    <citation type="submission" date="2016-03" db="EMBL/GenBank/DDBJ databases">
        <authorList>
            <person name="Ploux O."/>
        </authorList>
    </citation>
    <scope>NUCLEOTIDE SEQUENCE [LARGE SCALE GENOMIC DNA]</scope>
    <source>
        <strain evidence="1 2">URUG2</strain>
    </source>
</reference>
<sequence length="201" mass="22546">MLQSSIGIVRAFRLIRWYRSDAVSTHSRNTTFPTQKQLWICDFVTTSSENRRAVTYLGSTSSHVLTAKRLYAKDGYAQESNRHARRKSTFDLDRLQHGFDRRRVSVLDNIRSSYQRTTMTDFFGKKKPNDLPDVDVVWAGVFGTAYRGAKAASAASVFASRVLCLDSAVSFLKSDPGCYQNGNGYVISIDGLECCGWCEGI</sequence>
<protein>
    <submittedName>
        <fullName evidence="1">Uncharacterized protein</fullName>
    </submittedName>
</protein>
<organism evidence="1 2">
    <name type="scientific">Ramularia collo-cygni</name>
    <dbReference type="NCBI Taxonomy" id="112498"/>
    <lineage>
        <taxon>Eukaryota</taxon>
        <taxon>Fungi</taxon>
        <taxon>Dikarya</taxon>
        <taxon>Ascomycota</taxon>
        <taxon>Pezizomycotina</taxon>
        <taxon>Dothideomycetes</taxon>
        <taxon>Dothideomycetidae</taxon>
        <taxon>Mycosphaerellales</taxon>
        <taxon>Mycosphaerellaceae</taxon>
        <taxon>Ramularia</taxon>
    </lineage>
</organism>
<name>A0A2D3VH41_9PEZI</name>
<dbReference type="EMBL" id="FJUY01000026">
    <property type="protein sequence ID" value="CZT25355.1"/>
    <property type="molecule type" value="Genomic_DNA"/>
</dbReference>